<proteinExistence type="inferred from homology"/>
<dbReference type="InterPro" id="IPR036388">
    <property type="entry name" value="WH-like_DNA-bd_sf"/>
</dbReference>
<dbReference type="PANTHER" id="PTHR30537:SF5">
    <property type="entry name" value="HTH-TYPE TRANSCRIPTIONAL ACTIVATOR TTDR-RELATED"/>
    <property type="match status" value="1"/>
</dbReference>
<organism evidence="6">
    <name type="scientific">hydrothermal vent metagenome</name>
    <dbReference type="NCBI Taxonomy" id="652676"/>
    <lineage>
        <taxon>unclassified sequences</taxon>
        <taxon>metagenomes</taxon>
        <taxon>ecological metagenomes</taxon>
    </lineage>
</organism>
<dbReference type="AlphaFoldDB" id="A0A3B0ZPP0"/>
<reference evidence="6" key="1">
    <citation type="submission" date="2018-06" db="EMBL/GenBank/DDBJ databases">
        <authorList>
            <person name="Zhirakovskaya E."/>
        </authorList>
    </citation>
    <scope>NUCLEOTIDE SEQUENCE</scope>
</reference>
<evidence type="ECO:0000256" key="3">
    <source>
        <dbReference type="ARBA" id="ARBA00023125"/>
    </source>
</evidence>
<feature type="domain" description="HTH lysR-type" evidence="5">
    <location>
        <begin position="1"/>
        <end position="58"/>
    </location>
</feature>
<dbReference type="InterPro" id="IPR005119">
    <property type="entry name" value="LysR_subst-bd"/>
</dbReference>
<dbReference type="Gene3D" id="3.40.190.290">
    <property type="match status" value="1"/>
</dbReference>
<comment type="similarity">
    <text evidence="1">Belongs to the LysR transcriptional regulatory family.</text>
</comment>
<evidence type="ECO:0000256" key="1">
    <source>
        <dbReference type="ARBA" id="ARBA00009437"/>
    </source>
</evidence>
<dbReference type="CDD" id="cd08422">
    <property type="entry name" value="PBP2_CrgA_like"/>
    <property type="match status" value="1"/>
</dbReference>
<name>A0A3B0ZPP0_9ZZZZ</name>
<dbReference type="PANTHER" id="PTHR30537">
    <property type="entry name" value="HTH-TYPE TRANSCRIPTIONAL REGULATOR"/>
    <property type="match status" value="1"/>
</dbReference>
<keyword evidence="3" id="KW-0238">DNA-binding</keyword>
<evidence type="ECO:0000256" key="4">
    <source>
        <dbReference type="ARBA" id="ARBA00023163"/>
    </source>
</evidence>
<sequence>MELSTLRLFTDVMHRRNFAAVARDHGLAPSSVSRSIAALEEELGIKLFQRSTRQLEPTEAGVDYFDRIEVLVDQLEQAQYLTQQWNGQPKGTLRITMPVTFGQIAIVPLLPEFKQHYPDLTVEVLMTDAIVDLVAERIDIAIRLGSLPDSKFIAKRLCSIEFVACASPNYLSQKGHPKTPQQIQNHECILWPLPGFSTHWNFRESKSRNKKQDIIDVPVQGHYRISNSHALKQCAVAGMGIALLTKMVAKKELDDGSLINLFPELDVSATDFDNPAWLVYPSRDYLPLKVKLMVDFLQEKF</sequence>
<keyword evidence="4" id="KW-0804">Transcription</keyword>
<keyword evidence="2" id="KW-0805">Transcription regulation</keyword>
<gene>
    <name evidence="6" type="ORF">MNBD_GAMMA22-2657</name>
</gene>
<dbReference type="InterPro" id="IPR058163">
    <property type="entry name" value="LysR-type_TF_proteobact-type"/>
</dbReference>
<evidence type="ECO:0000256" key="2">
    <source>
        <dbReference type="ARBA" id="ARBA00023015"/>
    </source>
</evidence>
<dbReference type="PROSITE" id="PS50931">
    <property type="entry name" value="HTH_LYSR"/>
    <property type="match status" value="1"/>
</dbReference>
<evidence type="ECO:0000313" key="6">
    <source>
        <dbReference type="EMBL" id="VAW91170.1"/>
    </source>
</evidence>
<evidence type="ECO:0000259" key="5">
    <source>
        <dbReference type="PROSITE" id="PS50931"/>
    </source>
</evidence>
<dbReference type="SUPFAM" id="SSF46785">
    <property type="entry name" value="Winged helix' DNA-binding domain"/>
    <property type="match status" value="1"/>
</dbReference>
<accession>A0A3B0ZPP0</accession>
<dbReference type="GO" id="GO:0003700">
    <property type="term" value="F:DNA-binding transcription factor activity"/>
    <property type="evidence" value="ECO:0007669"/>
    <property type="project" value="InterPro"/>
</dbReference>
<dbReference type="GO" id="GO:0003677">
    <property type="term" value="F:DNA binding"/>
    <property type="evidence" value="ECO:0007669"/>
    <property type="project" value="UniProtKB-KW"/>
</dbReference>
<dbReference type="InterPro" id="IPR036390">
    <property type="entry name" value="WH_DNA-bd_sf"/>
</dbReference>
<protein>
    <submittedName>
        <fullName evidence="6">Transcriptional regulator, LysR family</fullName>
    </submittedName>
</protein>
<dbReference type="Pfam" id="PF00126">
    <property type="entry name" value="HTH_1"/>
    <property type="match status" value="1"/>
</dbReference>
<dbReference type="InterPro" id="IPR000847">
    <property type="entry name" value="LysR_HTH_N"/>
</dbReference>
<dbReference type="Gene3D" id="1.10.10.10">
    <property type="entry name" value="Winged helix-like DNA-binding domain superfamily/Winged helix DNA-binding domain"/>
    <property type="match status" value="1"/>
</dbReference>
<dbReference type="Pfam" id="PF03466">
    <property type="entry name" value="LysR_substrate"/>
    <property type="match status" value="1"/>
</dbReference>
<dbReference type="EMBL" id="UOFS01000006">
    <property type="protein sequence ID" value="VAW91170.1"/>
    <property type="molecule type" value="Genomic_DNA"/>
</dbReference>
<dbReference type="FunFam" id="1.10.10.10:FF:000001">
    <property type="entry name" value="LysR family transcriptional regulator"/>
    <property type="match status" value="1"/>
</dbReference>
<dbReference type="SUPFAM" id="SSF53850">
    <property type="entry name" value="Periplasmic binding protein-like II"/>
    <property type="match status" value="1"/>
</dbReference>